<dbReference type="PROSITE" id="PS50088">
    <property type="entry name" value="ANK_REPEAT"/>
    <property type="match status" value="1"/>
</dbReference>
<evidence type="ECO:0000256" key="3">
    <source>
        <dbReference type="PROSITE-ProRule" id="PRU00023"/>
    </source>
</evidence>
<keyword evidence="1" id="KW-0677">Repeat</keyword>
<evidence type="ECO:0000256" key="1">
    <source>
        <dbReference type="ARBA" id="ARBA00022737"/>
    </source>
</evidence>
<evidence type="ECO:0000313" key="5">
    <source>
        <dbReference type="EMBL" id="CAF4290291.1"/>
    </source>
</evidence>
<dbReference type="PANTHER" id="PTHR24198:SF165">
    <property type="entry name" value="ANKYRIN REPEAT-CONTAINING PROTEIN-RELATED"/>
    <property type="match status" value="1"/>
</dbReference>
<reference evidence="5" key="1">
    <citation type="submission" date="2021-02" db="EMBL/GenBank/DDBJ databases">
        <authorList>
            <person name="Nowell W R."/>
        </authorList>
    </citation>
    <scope>NUCLEOTIDE SEQUENCE</scope>
</reference>
<dbReference type="AlphaFoldDB" id="A0A820HA61"/>
<organism evidence="5 6">
    <name type="scientific">Adineta steineri</name>
    <dbReference type="NCBI Taxonomy" id="433720"/>
    <lineage>
        <taxon>Eukaryota</taxon>
        <taxon>Metazoa</taxon>
        <taxon>Spiralia</taxon>
        <taxon>Gnathifera</taxon>
        <taxon>Rotifera</taxon>
        <taxon>Eurotatoria</taxon>
        <taxon>Bdelloidea</taxon>
        <taxon>Adinetida</taxon>
        <taxon>Adinetidae</taxon>
        <taxon>Adineta</taxon>
    </lineage>
</organism>
<dbReference type="SMART" id="SM00248">
    <property type="entry name" value="ANK"/>
    <property type="match status" value="3"/>
</dbReference>
<sequence length="126" mass="14160">MISTPDNTKQWTALHYAVDCNNVDACRWLTSKEGQYQCDVNLLTGIGENVLHVIAQSNCIWANQSKNENPLRMIELLIKDCGADVNHADDEGRTPLHLAAMRGRRPYIKYLIYHGAKVDVSMTSIS</sequence>
<accession>A0A820HA61</accession>
<feature type="repeat" description="ANK" evidence="3">
    <location>
        <begin position="91"/>
        <end position="123"/>
    </location>
</feature>
<keyword evidence="2 3" id="KW-0040">ANK repeat</keyword>
<dbReference type="InterPro" id="IPR002110">
    <property type="entry name" value="Ankyrin_rpt"/>
</dbReference>
<evidence type="ECO:0000313" key="6">
    <source>
        <dbReference type="Proteomes" id="UP000663881"/>
    </source>
</evidence>
<dbReference type="SUPFAM" id="SSF48403">
    <property type="entry name" value="Ankyrin repeat"/>
    <property type="match status" value="1"/>
</dbReference>
<dbReference type="EMBL" id="CAJOAY010015494">
    <property type="protein sequence ID" value="CAF4290291.1"/>
    <property type="molecule type" value="Genomic_DNA"/>
</dbReference>
<evidence type="ECO:0000313" key="4">
    <source>
        <dbReference type="EMBL" id="CAF1158182.1"/>
    </source>
</evidence>
<dbReference type="InterPro" id="IPR036770">
    <property type="entry name" value="Ankyrin_rpt-contain_sf"/>
</dbReference>
<dbReference type="PANTHER" id="PTHR24198">
    <property type="entry name" value="ANKYRIN REPEAT AND PROTEIN KINASE DOMAIN-CONTAINING PROTEIN"/>
    <property type="match status" value="1"/>
</dbReference>
<dbReference type="Proteomes" id="UP000663845">
    <property type="component" value="Unassembled WGS sequence"/>
</dbReference>
<dbReference type="EMBL" id="CAJNOG010000302">
    <property type="protein sequence ID" value="CAF1158182.1"/>
    <property type="molecule type" value="Genomic_DNA"/>
</dbReference>
<dbReference type="Gene3D" id="1.25.40.20">
    <property type="entry name" value="Ankyrin repeat-containing domain"/>
    <property type="match status" value="1"/>
</dbReference>
<dbReference type="Proteomes" id="UP000663881">
    <property type="component" value="Unassembled WGS sequence"/>
</dbReference>
<protein>
    <submittedName>
        <fullName evidence="5">Uncharacterized protein</fullName>
    </submittedName>
</protein>
<evidence type="ECO:0000256" key="2">
    <source>
        <dbReference type="ARBA" id="ARBA00023043"/>
    </source>
</evidence>
<gene>
    <name evidence="4" type="ORF">JYZ213_LOCUS24492</name>
    <name evidence="5" type="ORF">OKA104_LOCUS45653</name>
</gene>
<proteinExistence type="predicted"/>
<dbReference type="PROSITE" id="PS50297">
    <property type="entry name" value="ANK_REP_REGION"/>
    <property type="match status" value="1"/>
</dbReference>
<dbReference type="Pfam" id="PF12796">
    <property type="entry name" value="Ank_2"/>
    <property type="match status" value="1"/>
</dbReference>
<comment type="caution">
    <text evidence="5">The sequence shown here is derived from an EMBL/GenBank/DDBJ whole genome shotgun (WGS) entry which is preliminary data.</text>
</comment>
<name>A0A820HA61_9BILA</name>